<evidence type="ECO:0000313" key="4">
    <source>
        <dbReference type="EMBL" id="SIS43659.1"/>
    </source>
</evidence>
<dbReference type="Pfam" id="PF24837">
    <property type="entry name" value="AMIN-like"/>
    <property type="match status" value="1"/>
</dbReference>
<gene>
    <name evidence="4" type="ORF">SAMN05444817_103223</name>
</gene>
<name>A0A1N7J2X6_9CORY</name>
<feature type="compositionally biased region" description="Low complexity" evidence="1">
    <location>
        <begin position="49"/>
        <end position="71"/>
    </location>
</feature>
<organism evidence="4 5">
    <name type="scientific">Corynebacterium appendicis CIP 107643</name>
    <dbReference type="NCBI Taxonomy" id="1161099"/>
    <lineage>
        <taxon>Bacteria</taxon>
        <taxon>Bacillati</taxon>
        <taxon>Actinomycetota</taxon>
        <taxon>Actinomycetes</taxon>
        <taxon>Mycobacteriales</taxon>
        <taxon>Corynebacteriaceae</taxon>
        <taxon>Corynebacterium</taxon>
    </lineage>
</organism>
<protein>
    <recommendedName>
        <fullName evidence="3">AMIN-like domain-containing protein</fullName>
    </recommendedName>
</protein>
<dbReference type="Proteomes" id="UP000186292">
    <property type="component" value="Unassembled WGS sequence"/>
</dbReference>
<dbReference type="OrthoDB" id="3393679at2"/>
<evidence type="ECO:0000256" key="2">
    <source>
        <dbReference type="SAM" id="SignalP"/>
    </source>
</evidence>
<dbReference type="EMBL" id="FTOF01000003">
    <property type="protein sequence ID" value="SIS43659.1"/>
    <property type="molecule type" value="Genomic_DNA"/>
</dbReference>
<sequence>MKLKSLQSTAVILASGLVLASCSGENVSEPALSAQTPNATTTEAEEQTETTTSEADSQTRQAAMDSAAAADGFSTEPTEKFGDGYGELRTTDIRVGSHDGFDRLVIEFEGTGEPRYHIGYTDDPRQDGSGFPIDVPGAANLEMIVHGTAPDMSLDAEYEPNTNLGLASGNIVDVYNGGAFEATSQYAVGLNSERPYKVEILHEPTRLVVDFRN</sequence>
<dbReference type="AlphaFoldDB" id="A0A1N7J2X6"/>
<keyword evidence="5" id="KW-1185">Reference proteome</keyword>
<keyword evidence="2" id="KW-0732">Signal</keyword>
<evidence type="ECO:0000313" key="5">
    <source>
        <dbReference type="Proteomes" id="UP000186292"/>
    </source>
</evidence>
<feature type="signal peptide" evidence="2">
    <location>
        <begin position="1"/>
        <end position="20"/>
    </location>
</feature>
<reference evidence="5" key="1">
    <citation type="submission" date="2017-01" db="EMBL/GenBank/DDBJ databases">
        <authorList>
            <person name="Varghese N."/>
            <person name="Submissions S."/>
        </authorList>
    </citation>
    <scope>NUCLEOTIDE SEQUENCE [LARGE SCALE GENOMIC DNA]</scope>
    <source>
        <strain evidence="5">DSM 44531</strain>
    </source>
</reference>
<dbReference type="STRING" id="1161099.SAMN05444817_103223"/>
<dbReference type="RefSeq" id="WP_076598828.1">
    <property type="nucleotide sequence ID" value="NZ_CP046976.1"/>
</dbReference>
<evidence type="ECO:0000256" key="1">
    <source>
        <dbReference type="SAM" id="MobiDB-lite"/>
    </source>
</evidence>
<feature type="domain" description="AMIN-like" evidence="3">
    <location>
        <begin position="90"/>
        <end position="212"/>
    </location>
</feature>
<accession>A0A1N7J2X6</accession>
<proteinExistence type="predicted"/>
<evidence type="ECO:0000259" key="3">
    <source>
        <dbReference type="Pfam" id="PF24837"/>
    </source>
</evidence>
<feature type="region of interest" description="Disordered" evidence="1">
    <location>
        <begin position="28"/>
        <end position="85"/>
    </location>
</feature>
<dbReference type="InterPro" id="IPR056303">
    <property type="entry name" value="AMIN-like"/>
</dbReference>
<feature type="chain" id="PRO_5039626215" description="AMIN-like domain-containing protein" evidence="2">
    <location>
        <begin position="21"/>
        <end position="213"/>
    </location>
</feature>
<dbReference type="PROSITE" id="PS51257">
    <property type="entry name" value="PROKAR_LIPOPROTEIN"/>
    <property type="match status" value="1"/>
</dbReference>